<evidence type="ECO:0000313" key="2">
    <source>
        <dbReference type="Proteomes" id="UP001500957"/>
    </source>
</evidence>
<protein>
    <submittedName>
        <fullName evidence="1">Uncharacterized protein</fullName>
    </submittedName>
</protein>
<dbReference type="RefSeq" id="WP_344600307.1">
    <property type="nucleotide sequence ID" value="NZ_BAAAHE010000001.1"/>
</dbReference>
<dbReference type="Gene3D" id="2.40.480.10">
    <property type="entry name" value="Allene oxide cyclase-like"/>
    <property type="match status" value="1"/>
</dbReference>
<dbReference type="Proteomes" id="UP001500957">
    <property type="component" value="Unassembled WGS sequence"/>
</dbReference>
<reference evidence="1 2" key="1">
    <citation type="journal article" date="2019" name="Int. J. Syst. Evol. Microbiol.">
        <title>The Global Catalogue of Microorganisms (GCM) 10K type strain sequencing project: providing services to taxonomists for standard genome sequencing and annotation.</title>
        <authorList>
            <consortium name="The Broad Institute Genomics Platform"/>
            <consortium name="The Broad Institute Genome Sequencing Center for Infectious Disease"/>
            <person name="Wu L."/>
            <person name="Ma J."/>
        </authorList>
    </citation>
    <scope>NUCLEOTIDE SEQUENCE [LARGE SCALE GENOMIC DNA]</scope>
    <source>
        <strain evidence="1 2">JCM 10671</strain>
    </source>
</reference>
<organism evidence="1 2">
    <name type="scientific">Sporichthya brevicatena</name>
    <dbReference type="NCBI Taxonomy" id="171442"/>
    <lineage>
        <taxon>Bacteria</taxon>
        <taxon>Bacillati</taxon>
        <taxon>Actinomycetota</taxon>
        <taxon>Actinomycetes</taxon>
        <taxon>Sporichthyales</taxon>
        <taxon>Sporichthyaceae</taxon>
        <taxon>Sporichthya</taxon>
    </lineage>
</organism>
<dbReference type="InterPro" id="IPR044859">
    <property type="entry name" value="Allene_oxi_cyc_Dirigent"/>
</dbReference>
<keyword evidence="2" id="KW-1185">Reference proteome</keyword>
<sequence>MSTLTRIGALGGASALVATGLVVLASPAEANHVFVIRVDERQTAYDDDFSGMPERGDRFAWKANLRQNGKRVGTDRGECEFVRFLGNRRDPRAAVLECKVKYRFFDTGSVTARGKIRVDWDDLVDSDFTARLPVRSGTGKFEDAGGYVRNTQVDDENAKLYFRLTRVKH</sequence>
<name>A0ABN1G2G5_9ACTN</name>
<proteinExistence type="predicted"/>
<accession>A0ABN1G2G5</accession>
<comment type="caution">
    <text evidence="1">The sequence shown here is derived from an EMBL/GenBank/DDBJ whole genome shotgun (WGS) entry which is preliminary data.</text>
</comment>
<gene>
    <name evidence="1" type="ORF">GCM10009547_00280</name>
</gene>
<dbReference type="EMBL" id="BAAAHE010000001">
    <property type="protein sequence ID" value="GAA0602795.1"/>
    <property type="molecule type" value="Genomic_DNA"/>
</dbReference>
<evidence type="ECO:0000313" key="1">
    <source>
        <dbReference type="EMBL" id="GAA0602795.1"/>
    </source>
</evidence>